<feature type="transmembrane region" description="Helical" evidence="1">
    <location>
        <begin position="32"/>
        <end position="55"/>
    </location>
</feature>
<evidence type="ECO:0000313" key="3">
    <source>
        <dbReference type="Proteomes" id="UP000319801"/>
    </source>
</evidence>
<feature type="transmembrane region" description="Helical" evidence="1">
    <location>
        <begin position="203"/>
        <end position="224"/>
    </location>
</feature>
<feature type="transmembrane region" description="Helical" evidence="1">
    <location>
        <begin position="84"/>
        <end position="105"/>
    </location>
</feature>
<accession>A0A556V4H9</accession>
<feature type="transmembrane region" description="Helical" evidence="1">
    <location>
        <begin position="147"/>
        <end position="166"/>
    </location>
</feature>
<keyword evidence="1" id="KW-0472">Membrane</keyword>
<dbReference type="OrthoDB" id="9945889at2759"/>
<proteinExistence type="predicted"/>
<keyword evidence="1" id="KW-0812">Transmembrane</keyword>
<gene>
    <name evidence="2" type="ORF">Baya_12923</name>
</gene>
<keyword evidence="1" id="KW-1133">Transmembrane helix</keyword>
<dbReference type="Proteomes" id="UP000319801">
    <property type="component" value="Unassembled WGS sequence"/>
</dbReference>
<name>A0A556V4H9_BAGYA</name>
<comment type="caution">
    <text evidence="2">The sequence shown here is derived from an EMBL/GenBank/DDBJ whole genome shotgun (WGS) entry which is preliminary data.</text>
</comment>
<organism evidence="2 3">
    <name type="scientific">Bagarius yarrelli</name>
    <name type="common">Goonch</name>
    <name type="synonym">Bagrus yarrelli</name>
    <dbReference type="NCBI Taxonomy" id="175774"/>
    <lineage>
        <taxon>Eukaryota</taxon>
        <taxon>Metazoa</taxon>
        <taxon>Chordata</taxon>
        <taxon>Craniata</taxon>
        <taxon>Vertebrata</taxon>
        <taxon>Euteleostomi</taxon>
        <taxon>Actinopterygii</taxon>
        <taxon>Neopterygii</taxon>
        <taxon>Teleostei</taxon>
        <taxon>Ostariophysi</taxon>
        <taxon>Siluriformes</taxon>
        <taxon>Sisoridae</taxon>
        <taxon>Sisorinae</taxon>
        <taxon>Bagarius</taxon>
    </lineage>
</organism>
<sequence>MDGVLESAIALCGCKVLFSFLCLPAFKGSTSSVSLCCISLLLFTDLSVTVFLLYLSSAAPKPKFFHPSSDVLALRSMIFLSETYEGVLMLTPLLVAVELLVRLLWVGEFATLFEDNEEAIKDVEGEIWKTGGRQKVEEKNNAGLLKALGFLSCLMLWFMCGTYAGFSWRHELVVVRSCLEGGSLLSMCLPCLLTTTSPVTRQLFWAPPAAVLLLALTAHLNLIVAKLTPKTFDSELMACVDNVDALQTCPPTPEKTSTASVCLLNNCGVDTEKTANSCAFHITHNNWQPTHAKSELLFQGTAQDPVCQSNGDGVTLVLQLHRTVPHPRRNQFWQTVRGSSHLKAELITGLLCGLLVCVSPTVLSTNVLLVSSVDTLAVNVVKHLLAPAAR</sequence>
<feature type="transmembrane region" description="Helical" evidence="1">
    <location>
        <begin position="7"/>
        <end position="26"/>
    </location>
</feature>
<dbReference type="AlphaFoldDB" id="A0A556V4H9"/>
<protein>
    <submittedName>
        <fullName evidence="2">Uncharacterized protein</fullName>
    </submittedName>
</protein>
<evidence type="ECO:0000256" key="1">
    <source>
        <dbReference type="SAM" id="Phobius"/>
    </source>
</evidence>
<evidence type="ECO:0000313" key="2">
    <source>
        <dbReference type="EMBL" id="TSU49994.1"/>
    </source>
</evidence>
<dbReference type="EMBL" id="VCAZ01000118">
    <property type="protein sequence ID" value="TSU49994.1"/>
    <property type="molecule type" value="Genomic_DNA"/>
</dbReference>
<keyword evidence="3" id="KW-1185">Reference proteome</keyword>
<reference evidence="2 3" key="1">
    <citation type="journal article" date="2019" name="Genome Biol. Evol.">
        <title>Whole-Genome Sequencing of the Giant Devil Catfish, Bagarius yarrelli.</title>
        <authorList>
            <person name="Jiang W."/>
            <person name="Lv Y."/>
            <person name="Cheng L."/>
            <person name="Yang K."/>
            <person name="Chao B."/>
            <person name="Wang X."/>
            <person name="Li Y."/>
            <person name="Pan X."/>
            <person name="You X."/>
            <person name="Zhang Y."/>
            <person name="Yang J."/>
            <person name="Li J."/>
            <person name="Zhang X."/>
            <person name="Liu S."/>
            <person name="Sun C."/>
            <person name="Yang J."/>
            <person name="Shi Q."/>
        </authorList>
    </citation>
    <scope>NUCLEOTIDE SEQUENCE [LARGE SCALE GENOMIC DNA]</scope>
    <source>
        <strain evidence="2">JWS20170419001</strain>
        <tissue evidence="2">Muscle</tissue>
    </source>
</reference>